<dbReference type="GO" id="GO:0006508">
    <property type="term" value="P:proteolysis"/>
    <property type="evidence" value="ECO:0007669"/>
    <property type="project" value="InterPro"/>
</dbReference>
<accession>A0AAW9SFA3</accession>
<keyword evidence="4" id="KW-1185">Reference proteome</keyword>
<dbReference type="InterPro" id="IPR002469">
    <property type="entry name" value="Peptidase_S9B_N"/>
</dbReference>
<dbReference type="Pfam" id="PF00326">
    <property type="entry name" value="Peptidase_S9"/>
    <property type="match status" value="1"/>
</dbReference>
<dbReference type="EMBL" id="JBDKWZ010000024">
    <property type="protein sequence ID" value="MEN7551574.1"/>
    <property type="molecule type" value="Genomic_DNA"/>
</dbReference>
<evidence type="ECO:0000313" key="4">
    <source>
        <dbReference type="Proteomes" id="UP001403385"/>
    </source>
</evidence>
<proteinExistence type="predicted"/>
<dbReference type="Gene3D" id="2.140.10.30">
    <property type="entry name" value="Dipeptidylpeptidase IV, N-terminal domain"/>
    <property type="match status" value="1"/>
</dbReference>
<dbReference type="InterPro" id="IPR050278">
    <property type="entry name" value="Serine_Prot_S9B/DPPIV"/>
</dbReference>
<evidence type="ECO:0000313" key="3">
    <source>
        <dbReference type="EMBL" id="MEN7551574.1"/>
    </source>
</evidence>
<evidence type="ECO:0000259" key="1">
    <source>
        <dbReference type="Pfam" id="PF00326"/>
    </source>
</evidence>
<dbReference type="GO" id="GO:0008236">
    <property type="term" value="F:serine-type peptidase activity"/>
    <property type="evidence" value="ECO:0007669"/>
    <property type="project" value="InterPro"/>
</dbReference>
<sequence length="755" mass="86396">MTKSTITAFFLLGFFTTLGWAQKTPSGQLSLERIFSSNDFSSERFGPARWIEDGKGYTTLEYSKRYPNSLELVRYETSNGERSVLVPAEDLIPSGQRAPLRISDYQWSPDRKKLLIFTNTARVWRLHTRGDYWVLDLEKNTFTQLGGTEAQASGLMFAKFAPQSDRVAYVRENNLYVEHLANGTITALTHDGNRKIINGTFDWAYEEEFHIRDGFQWSPDGAFIAYWQLDASGIRDFLMINNTDSIYSYTIPVQYPKVGQPNSACRIGVVSTQGGATQWMKVPGDPRNNYIPRMQWAANSQELLLQHLNRKQNTNEVMLAQAASGSVHTLFTEKDSAWLDVVDDIHWVHNGKAFTWVSEQDGWRHFYQVDRKEGSRKLLTPGAYDIISLEHLDEKKGWVYFIASPENPTQRYLYRAKLNGKGKPELISPANQAGTHTYQISPNGQWAIHTHSNANTPPVTDLVSLPDHKVVRSLVSNKALIETVKALDCQPVEFFRVEIEKGVELDGYMLKPQDFDPDKKYPVLFYVYGEPWNQTVLDKWGWSRYLWHQLLAQQGYLVMSLDNRGTPAPRGRTWRKSVYGQIGILASSDQANGLRKVIQKYKFVDKNRIGIWGWSGGGAMTLNAIFRYPELYQVGMSVAPVTNQLLYDNIYQERYMGLPWENQEGYRKGSPVTYAKNLQGKLLLVHGTGDDNVHYQNSEVLINELIKHNKLFSLMVYPNRSHGIYEGENTSRHLFETLTHYLHNHLPVGNQETSQ</sequence>
<dbReference type="PANTHER" id="PTHR11731:SF193">
    <property type="entry name" value="DIPEPTIDYL PEPTIDASE 9"/>
    <property type="match status" value="1"/>
</dbReference>
<dbReference type="RefSeq" id="WP_346824354.1">
    <property type="nucleotide sequence ID" value="NZ_JBDKWZ010000024.1"/>
</dbReference>
<feature type="domain" description="Dipeptidylpeptidase IV N-terminal" evidence="2">
    <location>
        <begin position="108"/>
        <end position="458"/>
    </location>
</feature>
<comment type="caution">
    <text evidence="3">The sequence shown here is derived from an EMBL/GenBank/DDBJ whole genome shotgun (WGS) entry which is preliminary data.</text>
</comment>
<protein>
    <submittedName>
        <fullName evidence="3">S9 family peptidase</fullName>
    </submittedName>
</protein>
<gene>
    <name evidence="3" type="ORF">AAG747_26910</name>
</gene>
<dbReference type="Proteomes" id="UP001403385">
    <property type="component" value="Unassembled WGS sequence"/>
</dbReference>
<dbReference type="SUPFAM" id="SSF82171">
    <property type="entry name" value="DPP6 N-terminal domain-like"/>
    <property type="match status" value="1"/>
</dbReference>
<reference evidence="3 4" key="1">
    <citation type="submission" date="2024-04" db="EMBL/GenBank/DDBJ databases">
        <title>Novel genus in family Flammeovirgaceae.</title>
        <authorList>
            <person name="Nguyen T.H."/>
            <person name="Vuong T.Q."/>
            <person name="Le H."/>
            <person name="Kim S.-G."/>
        </authorList>
    </citation>
    <scope>NUCLEOTIDE SEQUENCE [LARGE SCALE GENOMIC DNA]</scope>
    <source>
        <strain evidence="3 4">JCM 23209</strain>
    </source>
</reference>
<organism evidence="3 4">
    <name type="scientific">Rapidithrix thailandica</name>
    <dbReference type="NCBI Taxonomy" id="413964"/>
    <lineage>
        <taxon>Bacteria</taxon>
        <taxon>Pseudomonadati</taxon>
        <taxon>Bacteroidota</taxon>
        <taxon>Cytophagia</taxon>
        <taxon>Cytophagales</taxon>
        <taxon>Flammeovirgaceae</taxon>
        <taxon>Rapidithrix</taxon>
    </lineage>
</organism>
<feature type="domain" description="Peptidase S9 prolyl oligopeptidase catalytic" evidence="1">
    <location>
        <begin position="549"/>
        <end position="746"/>
    </location>
</feature>
<dbReference type="GO" id="GO:0008239">
    <property type="term" value="F:dipeptidyl-peptidase activity"/>
    <property type="evidence" value="ECO:0007669"/>
    <property type="project" value="TreeGrafter"/>
</dbReference>
<dbReference type="Gene3D" id="3.40.50.1820">
    <property type="entry name" value="alpha/beta hydrolase"/>
    <property type="match status" value="1"/>
</dbReference>
<dbReference type="InterPro" id="IPR029058">
    <property type="entry name" value="AB_hydrolase_fold"/>
</dbReference>
<dbReference type="InterPro" id="IPR001375">
    <property type="entry name" value="Peptidase_S9_cat"/>
</dbReference>
<evidence type="ECO:0000259" key="2">
    <source>
        <dbReference type="Pfam" id="PF00930"/>
    </source>
</evidence>
<dbReference type="PANTHER" id="PTHR11731">
    <property type="entry name" value="PROTEASE FAMILY S9B,C DIPEPTIDYL-PEPTIDASE IV-RELATED"/>
    <property type="match status" value="1"/>
</dbReference>
<dbReference type="SUPFAM" id="SSF53474">
    <property type="entry name" value="alpha/beta-Hydrolases"/>
    <property type="match status" value="1"/>
</dbReference>
<name>A0AAW9SFA3_9BACT</name>
<dbReference type="AlphaFoldDB" id="A0AAW9SFA3"/>
<dbReference type="Pfam" id="PF00930">
    <property type="entry name" value="DPPIV_N"/>
    <property type="match status" value="1"/>
</dbReference>